<reference evidence="1 2" key="1">
    <citation type="submission" date="2020-08" db="EMBL/GenBank/DDBJ databases">
        <title>Genome sequence of Tessaracoccus defluvii JCM 17540T.</title>
        <authorList>
            <person name="Hyun D.-W."/>
            <person name="Bae J.-W."/>
        </authorList>
    </citation>
    <scope>NUCLEOTIDE SEQUENCE [LARGE SCALE GENOMIC DNA]</scope>
    <source>
        <strain evidence="1 2">JCM 17540</strain>
    </source>
</reference>
<dbReference type="Gene3D" id="3.10.129.10">
    <property type="entry name" value="Hotdog Thioesterase"/>
    <property type="match status" value="2"/>
</dbReference>
<name>A0A7H0H9I8_9ACTN</name>
<proteinExistence type="predicted"/>
<dbReference type="AlphaFoldDB" id="A0A7H0H9I8"/>
<dbReference type="Proteomes" id="UP000516117">
    <property type="component" value="Chromosome"/>
</dbReference>
<evidence type="ECO:0000313" key="1">
    <source>
        <dbReference type="EMBL" id="QNP57204.1"/>
    </source>
</evidence>
<dbReference type="EMBL" id="CP060789">
    <property type="protein sequence ID" value="QNP57204.1"/>
    <property type="molecule type" value="Genomic_DNA"/>
</dbReference>
<dbReference type="GO" id="GO:0047617">
    <property type="term" value="F:fatty acyl-CoA hydrolase activity"/>
    <property type="evidence" value="ECO:0007669"/>
    <property type="project" value="TreeGrafter"/>
</dbReference>
<sequence>MFQFSCPLRWGDLDAQGHVNNAVVVDYLQEARVAFLRSGPATALLDTGIVVVGHQVEYHRPIDYIPDSVTIDLGVSQLGGSRIEIAYAIRQGGEVAALARTVLCPFDFDEQRPVRLSPQDRKFFDGHRIEVEKLRPIPAPDLRGRGLAVPIHVRWSDLDAYGHVNNATFFDYVQQARVAATTLWDPEMARAGSPGSDRLWLVVRQDVDFVSQLSHRIEAYEARVAPVKLGGSSMTLSTELVNPDDGTLYARGRTVLVSAGLDGRPLDLGDRTRELLEPHLVG</sequence>
<dbReference type="PANTHER" id="PTHR31793">
    <property type="entry name" value="4-HYDROXYBENZOYL-COA THIOESTERASE FAMILY MEMBER"/>
    <property type="match status" value="1"/>
</dbReference>
<dbReference type="Pfam" id="PF13279">
    <property type="entry name" value="4HBT_2"/>
    <property type="match status" value="2"/>
</dbReference>
<dbReference type="CDD" id="cd00586">
    <property type="entry name" value="4HBT"/>
    <property type="match status" value="2"/>
</dbReference>
<organism evidence="1 2">
    <name type="scientific">Tessaracoccus defluvii</name>
    <dbReference type="NCBI Taxonomy" id="1285901"/>
    <lineage>
        <taxon>Bacteria</taxon>
        <taxon>Bacillati</taxon>
        <taxon>Actinomycetota</taxon>
        <taxon>Actinomycetes</taxon>
        <taxon>Propionibacteriales</taxon>
        <taxon>Propionibacteriaceae</taxon>
        <taxon>Tessaracoccus</taxon>
    </lineage>
</organism>
<gene>
    <name evidence="1" type="ORF">H9L22_08070</name>
</gene>
<protein>
    <submittedName>
        <fullName evidence="1">Thioesterase family protein</fullName>
    </submittedName>
</protein>
<dbReference type="PANTHER" id="PTHR31793:SF24">
    <property type="entry name" value="LONG-CHAIN ACYL-COA THIOESTERASE FADM"/>
    <property type="match status" value="1"/>
</dbReference>
<evidence type="ECO:0000313" key="2">
    <source>
        <dbReference type="Proteomes" id="UP000516117"/>
    </source>
</evidence>
<accession>A0A7H0H9I8</accession>
<dbReference type="KEGG" id="tdf:H9L22_08070"/>
<dbReference type="RefSeq" id="WP_187722297.1">
    <property type="nucleotide sequence ID" value="NZ_BAABBL010000019.1"/>
</dbReference>
<dbReference type="InterPro" id="IPR029069">
    <property type="entry name" value="HotDog_dom_sf"/>
</dbReference>
<dbReference type="SUPFAM" id="SSF54637">
    <property type="entry name" value="Thioesterase/thiol ester dehydrase-isomerase"/>
    <property type="match status" value="2"/>
</dbReference>
<dbReference type="InterPro" id="IPR050563">
    <property type="entry name" value="4-hydroxybenzoyl-CoA_TE"/>
</dbReference>
<keyword evidence="2" id="KW-1185">Reference proteome</keyword>